<keyword evidence="3" id="KW-0812">Transmembrane</keyword>
<evidence type="ECO:0000256" key="2">
    <source>
        <dbReference type="SAM" id="MobiDB-lite"/>
    </source>
</evidence>
<name>A0ABP6QJZ1_9ACTN</name>
<evidence type="ECO:0000256" key="1">
    <source>
        <dbReference type="SAM" id="Coils"/>
    </source>
</evidence>
<keyword evidence="1" id="KW-0175">Coiled coil</keyword>
<sequence>MTAAHDNPTTTTTGSPRIARIPEAAPLLRFQRDVALAVGLIFALISAGLIGLNVGQVGVGADHAYLAGLTSALAAVIVWIGAVAISSARNAAKPVDGALRALTQATTDLRRLREETAAHRQETRELRRETAMLRAEIADARKEIVEEMAELRRETTALRADIADARKEIVEVGNGLGDLDQRFVRAEQSMKRQIGYVDSKEEQILEGIDGIATVMAAEEKPAPPRVRRLDRGHRGEGS</sequence>
<dbReference type="RefSeq" id="WP_344832426.1">
    <property type="nucleotide sequence ID" value="NZ_BAAAUV010000013.1"/>
</dbReference>
<keyword evidence="5" id="KW-1185">Reference proteome</keyword>
<accession>A0ABP6QJZ1</accession>
<gene>
    <name evidence="4" type="ORF">GCM10010468_49110</name>
</gene>
<proteinExistence type="predicted"/>
<evidence type="ECO:0000313" key="5">
    <source>
        <dbReference type="Proteomes" id="UP001501237"/>
    </source>
</evidence>
<feature type="coiled-coil region" evidence="1">
    <location>
        <begin position="95"/>
        <end position="168"/>
    </location>
</feature>
<reference evidence="5" key="1">
    <citation type="journal article" date="2019" name="Int. J. Syst. Evol. Microbiol.">
        <title>The Global Catalogue of Microorganisms (GCM) 10K type strain sequencing project: providing services to taxonomists for standard genome sequencing and annotation.</title>
        <authorList>
            <consortium name="The Broad Institute Genomics Platform"/>
            <consortium name="The Broad Institute Genome Sequencing Center for Infectious Disease"/>
            <person name="Wu L."/>
            <person name="Ma J."/>
        </authorList>
    </citation>
    <scope>NUCLEOTIDE SEQUENCE [LARGE SCALE GENOMIC DNA]</scope>
    <source>
        <strain evidence="5">JCM 9377</strain>
    </source>
</reference>
<evidence type="ECO:0000313" key="4">
    <source>
        <dbReference type="EMBL" id="GAA3222958.1"/>
    </source>
</evidence>
<feature type="region of interest" description="Disordered" evidence="2">
    <location>
        <begin position="218"/>
        <end position="238"/>
    </location>
</feature>
<keyword evidence="3" id="KW-1133">Transmembrane helix</keyword>
<protein>
    <submittedName>
        <fullName evidence="4">Uncharacterized protein</fullName>
    </submittedName>
</protein>
<dbReference type="Proteomes" id="UP001501237">
    <property type="component" value="Unassembled WGS sequence"/>
</dbReference>
<feature type="transmembrane region" description="Helical" evidence="3">
    <location>
        <begin position="34"/>
        <end position="52"/>
    </location>
</feature>
<dbReference type="EMBL" id="BAAAUV010000013">
    <property type="protein sequence ID" value="GAA3222958.1"/>
    <property type="molecule type" value="Genomic_DNA"/>
</dbReference>
<feature type="transmembrane region" description="Helical" evidence="3">
    <location>
        <begin position="64"/>
        <end position="85"/>
    </location>
</feature>
<evidence type="ECO:0000256" key="3">
    <source>
        <dbReference type="SAM" id="Phobius"/>
    </source>
</evidence>
<comment type="caution">
    <text evidence="4">The sequence shown here is derived from an EMBL/GenBank/DDBJ whole genome shotgun (WGS) entry which is preliminary data.</text>
</comment>
<organism evidence="4 5">
    <name type="scientific">Actinocorallia longicatena</name>
    <dbReference type="NCBI Taxonomy" id="111803"/>
    <lineage>
        <taxon>Bacteria</taxon>
        <taxon>Bacillati</taxon>
        <taxon>Actinomycetota</taxon>
        <taxon>Actinomycetes</taxon>
        <taxon>Streptosporangiales</taxon>
        <taxon>Thermomonosporaceae</taxon>
        <taxon>Actinocorallia</taxon>
    </lineage>
</organism>
<keyword evidence="3" id="KW-0472">Membrane</keyword>